<feature type="region of interest" description="Disordered" evidence="1">
    <location>
        <begin position="418"/>
        <end position="498"/>
    </location>
</feature>
<feature type="compositionally biased region" description="Polar residues" evidence="1">
    <location>
        <begin position="1"/>
        <end position="17"/>
    </location>
</feature>
<name>A0A4Y7SFF5_COPMI</name>
<feature type="compositionally biased region" description="Basic and acidic residues" evidence="1">
    <location>
        <begin position="150"/>
        <end position="160"/>
    </location>
</feature>
<dbReference type="Proteomes" id="UP000298030">
    <property type="component" value="Unassembled WGS sequence"/>
</dbReference>
<feature type="compositionally biased region" description="Low complexity" evidence="1">
    <location>
        <begin position="37"/>
        <end position="49"/>
    </location>
</feature>
<feature type="compositionally biased region" description="Polar residues" evidence="1">
    <location>
        <begin position="56"/>
        <end position="67"/>
    </location>
</feature>
<accession>A0A4Y7SFF5</accession>
<evidence type="ECO:0000256" key="1">
    <source>
        <dbReference type="SAM" id="MobiDB-lite"/>
    </source>
</evidence>
<evidence type="ECO:0000313" key="3">
    <source>
        <dbReference type="Proteomes" id="UP000298030"/>
    </source>
</evidence>
<feature type="region of interest" description="Disordered" evidence="1">
    <location>
        <begin position="112"/>
        <end position="267"/>
    </location>
</feature>
<feature type="compositionally biased region" description="Low complexity" evidence="1">
    <location>
        <begin position="743"/>
        <end position="767"/>
    </location>
</feature>
<feature type="compositionally biased region" description="Basic and acidic residues" evidence="1">
    <location>
        <begin position="130"/>
        <end position="143"/>
    </location>
</feature>
<feature type="region of interest" description="Disordered" evidence="1">
    <location>
        <begin position="358"/>
        <end position="397"/>
    </location>
</feature>
<feature type="compositionally biased region" description="Low complexity" evidence="1">
    <location>
        <begin position="591"/>
        <end position="606"/>
    </location>
</feature>
<feature type="compositionally biased region" description="Low complexity" evidence="1">
    <location>
        <begin position="644"/>
        <end position="655"/>
    </location>
</feature>
<reference evidence="2 3" key="1">
    <citation type="journal article" date="2019" name="Nat. Ecol. Evol.">
        <title>Megaphylogeny resolves global patterns of mushroom evolution.</title>
        <authorList>
            <person name="Varga T."/>
            <person name="Krizsan K."/>
            <person name="Foldi C."/>
            <person name="Dima B."/>
            <person name="Sanchez-Garcia M."/>
            <person name="Sanchez-Ramirez S."/>
            <person name="Szollosi G.J."/>
            <person name="Szarkandi J.G."/>
            <person name="Papp V."/>
            <person name="Albert L."/>
            <person name="Andreopoulos W."/>
            <person name="Angelini C."/>
            <person name="Antonin V."/>
            <person name="Barry K.W."/>
            <person name="Bougher N.L."/>
            <person name="Buchanan P."/>
            <person name="Buyck B."/>
            <person name="Bense V."/>
            <person name="Catcheside P."/>
            <person name="Chovatia M."/>
            <person name="Cooper J."/>
            <person name="Damon W."/>
            <person name="Desjardin D."/>
            <person name="Finy P."/>
            <person name="Geml J."/>
            <person name="Haridas S."/>
            <person name="Hughes K."/>
            <person name="Justo A."/>
            <person name="Karasinski D."/>
            <person name="Kautmanova I."/>
            <person name="Kiss B."/>
            <person name="Kocsube S."/>
            <person name="Kotiranta H."/>
            <person name="LaButti K.M."/>
            <person name="Lechner B.E."/>
            <person name="Liimatainen K."/>
            <person name="Lipzen A."/>
            <person name="Lukacs Z."/>
            <person name="Mihaltcheva S."/>
            <person name="Morgado L.N."/>
            <person name="Niskanen T."/>
            <person name="Noordeloos M.E."/>
            <person name="Ohm R.A."/>
            <person name="Ortiz-Santana B."/>
            <person name="Ovrebo C."/>
            <person name="Racz N."/>
            <person name="Riley R."/>
            <person name="Savchenko A."/>
            <person name="Shiryaev A."/>
            <person name="Soop K."/>
            <person name="Spirin V."/>
            <person name="Szebenyi C."/>
            <person name="Tomsovsky M."/>
            <person name="Tulloss R.E."/>
            <person name="Uehling J."/>
            <person name="Grigoriev I.V."/>
            <person name="Vagvolgyi C."/>
            <person name="Papp T."/>
            <person name="Martin F.M."/>
            <person name="Miettinen O."/>
            <person name="Hibbett D.S."/>
            <person name="Nagy L.G."/>
        </authorList>
    </citation>
    <scope>NUCLEOTIDE SEQUENCE [LARGE SCALE GENOMIC DNA]</scope>
    <source>
        <strain evidence="2 3">FP101781</strain>
    </source>
</reference>
<organism evidence="2 3">
    <name type="scientific">Coprinellus micaceus</name>
    <name type="common">Glistening ink-cap mushroom</name>
    <name type="synonym">Coprinus micaceus</name>
    <dbReference type="NCBI Taxonomy" id="71717"/>
    <lineage>
        <taxon>Eukaryota</taxon>
        <taxon>Fungi</taxon>
        <taxon>Dikarya</taxon>
        <taxon>Basidiomycota</taxon>
        <taxon>Agaricomycotina</taxon>
        <taxon>Agaricomycetes</taxon>
        <taxon>Agaricomycetidae</taxon>
        <taxon>Agaricales</taxon>
        <taxon>Agaricineae</taxon>
        <taxon>Psathyrellaceae</taxon>
        <taxon>Coprinellus</taxon>
    </lineage>
</organism>
<proteinExistence type="predicted"/>
<evidence type="ECO:0000313" key="2">
    <source>
        <dbReference type="EMBL" id="TEB20579.1"/>
    </source>
</evidence>
<dbReference type="AlphaFoldDB" id="A0A4Y7SFF5"/>
<feature type="compositionally biased region" description="Polar residues" evidence="1">
    <location>
        <begin position="203"/>
        <end position="216"/>
    </location>
</feature>
<feature type="region of interest" description="Disordered" evidence="1">
    <location>
        <begin position="1"/>
        <end position="97"/>
    </location>
</feature>
<feature type="compositionally biased region" description="Basic and acidic residues" evidence="1">
    <location>
        <begin position="222"/>
        <end position="231"/>
    </location>
</feature>
<feature type="region of interest" description="Disordered" evidence="1">
    <location>
        <begin position="696"/>
        <end position="775"/>
    </location>
</feature>
<protein>
    <submittedName>
        <fullName evidence="2">Uncharacterized protein</fullName>
    </submittedName>
</protein>
<sequence length="814" mass="85966">MQGYTSSPAHRSNQSLSLAAPGGQPQGQNAKQQRRMTVSSQTSLSLVTVPRPPSPLRNSFTMDSSTGIDPDGVTRGRQFASSGGWKRSESPASSGSGIAAGFVQRVNNLVSSVAPRSPGNLPSDAELEAEAERERERSRREAEAILMREAQQRKGVEERMAAMMGSPNRLPPPPSSQPPPKTPSPASSHKESGGWWQAAKNKLTPTKDSSPITPAQQIILDAKAKEREHDPNPTPSANLNIPMPPPTRKPLESGANSPSREGPPAYVQFTNQGTVDVAGTLLAIAKRFEKLEKWTIGHVRALEDRMNDVERWLVDKENTKQDQKTSETNGVGLPNAVVQQELGEIRDEVSELQGRVGELGREMAKMATSPGNLSSGPKAQTASVSIAPRQSSSAAIHESPVIPAASLEGSVAELFSTPRHNRLTSASARESTSPPLASNARTGSGTRLPYPTGDYNSPPETFSPTHSPPASLNSAKRKSMSISSGISGLPSTSYSSLESPLTSCFVGAKDSSVWVGFGWRDGEQCPGLEPSANVSAEHTKDSLPPPKSSGKRPGSVSPTPRKRYTVALGGPIVAPPELDSPPPPEPKTKRPLPSAPASAPGDASTSVFGRRVAGTPRSLTREPWARWAAQQQTRNLTVQKKRSTGSMSSVASVSSVDKEVFSGRRAPLTTGVLASPAPITGASAAAPSIGGIRHVRAQSPARRNITSTPTPAGTYAPAGTTAPLRVRSKSSDRLNSDYGGSSGSNSPLSGLLPSTANNSSNSASYFPPATPNSTKFVDPLLLRRKQEPPSGGKLAVGQLVAFFDKDKEKRKGRR</sequence>
<feature type="compositionally biased region" description="Pro residues" evidence="1">
    <location>
        <begin position="169"/>
        <end position="183"/>
    </location>
</feature>
<feature type="compositionally biased region" description="Polar residues" evidence="1">
    <location>
        <begin position="423"/>
        <end position="445"/>
    </location>
</feature>
<dbReference type="EMBL" id="QPFP01000136">
    <property type="protein sequence ID" value="TEB20579.1"/>
    <property type="molecule type" value="Genomic_DNA"/>
</dbReference>
<feature type="compositionally biased region" description="Low complexity" evidence="1">
    <location>
        <begin position="706"/>
        <end position="723"/>
    </location>
</feature>
<comment type="caution">
    <text evidence="2">The sequence shown here is derived from an EMBL/GenBank/DDBJ whole genome shotgun (WGS) entry which is preliminary data.</text>
</comment>
<keyword evidence="3" id="KW-1185">Reference proteome</keyword>
<feature type="region of interest" description="Disordered" evidence="1">
    <location>
        <begin position="517"/>
        <end position="658"/>
    </location>
</feature>
<dbReference type="OrthoDB" id="3269842at2759"/>
<gene>
    <name evidence="2" type="ORF">FA13DRAFT_1742819</name>
</gene>
<feature type="compositionally biased region" description="Polar residues" evidence="1">
    <location>
        <begin position="369"/>
        <end position="394"/>
    </location>
</feature>
<feature type="compositionally biased region" description="Polar residues" evidence="1">
    <location>
        <begin position="454"/>
        <end position="498"/>
    </location>
</feature>
<feature type="compositionally biased region" description="Polar residues" evidence="1">
    <location>
        <begin position="629"/>
        <end position="638"/>
    </location>
</feature>